<evidence type="ECO:0000256" key="14">
    <source>
        <dbReference type="PIRSR" id="PIRSR006621-2"/>
    </source>
</evidence>
<dbReference type="EMBL" id="AFBQ01000293">
    <property type="protein sequence ID" value="EHY30687.1"/>
    <property type="molecule type" value="Genomic_DNA"/>
</dbReference>
<evidence type="ECO:0000256" key="2">
    <source>
        <dbReference type="ARBA" id="ARBA00002790"/>
    </source>
</evidence>
<dbReference type="NCBIfam" id="TIGR00737">
    <property type="entry name" value="nifR3_yhdG"/>
    <property type="match status" value="1"/>
</dbReference>
<evidence type="ECO:0000256" key="12">
    <source>
        <dbReference type="PIRNR" id="PIRNR006621"/>
    </source>
</evidence>
<feature type="binding site" evidence="14">
    <location>
        <position position="170"/>
    </location>
    <ligand>
        <name>FMN</name>
        <dbReference type="ChEBI" id="CHEBI:58210"/>
    </ligand>
</feature>
<keyword evidence="8" id="KW-0694">RNA-binding</keyword>
<dbReference type="RefSeq" id="WP_008543154.1">
    <property type="nucleotide sequence ID" value="NZ_JH605003.1"/>
</dbReference>
<evidence type="ECO:0000256" key="13">
    <source>
        <dbReference type="PIRSR" id="PIRSR006621-1"/>
    </source>
</evidence>
<dbReference type="AlphaFoldDB" id="H3KGT3"/>
<dbReference type="InterPro" id="IPR024036">
    <property type="entry name" value="tRNA-dHydroUridine_Synthase_C"/>
</dbReference>
<dbReference type="CDD" id="cd02801">
    <property type="entry name" value="DUS_like_FMN"/>
    <property type="match status" value="1"/>
</dbReference>
<sequence length="326" mass="35007">MIKLGSHIIENPVMLAPMAGMSDLPFREICRAEGAGYAVGEMTASKPELRESRKSSTRWADERESGIRVVQILGADPAHMADAARYAADGGAHVVDINMGCPAKKVLNAACGSALMRDEPLVGRILDAVVNAVSVPVTLKIRTGWSREMKNALTIAKMAEAAGIAMLVIHGRTREDGFRGQAEYDTIREVKAAVSIPVVANGDIDGPGKALDVMRMTGADGVMIGRATYGNPWVMGAVAAALGTGPAWTEPDLVRRRATVLRHMALHFDYYGGQRGAVTIRKHLAHYLRAVPGSELFLPEILAERDPDRQTDLVRRAFDAAPDSSS</sequence>
<evidence type="ECO:0000256" key="6">
    <source>
        <dbReference type="ARBA" id="ARBA00022694"/>
    </source>
</evidence>
<comment type="function">
    <text evidence="2 12">Catalyzes the synthesis of 5,6-dihydrouridine (D), a modified base found in the D-loop of most tRNAs, via the reduction of the C5-C6 double bond in target uridines.</text>
</comment>
<evidence type="ECO:0000256" key="4">
    <source>
        <dbReference type="ARBA" id="ARBA00022630"/>
    </source>
</evidence>
<comment type="similarity">
    <text evidence="12">Belongs to the dus family.</text>
</comment>
<evidence type="ECO:0000313" key="17">
    <source>
        <dbReference type="Proteomes" id="UP000004956"/>
    </source>
</evidence>
<dbReference type="SUPFAM" id="SSF51395">
    <property type="entry name" value="FMN-linked oxidoreductases"/>
    <property type="match status" value="1"/>
</dbReference>
<keyword evidence="17" id="KW-1185">Reference proteome</keyword>
<gene>
    <name evidence="16" type="ORF">HMPREF9440_01965</name>
</gene>
<comment type="caution">
    <text evidence="16">The sequence shown here is derived from an EMBL/GenBank/DDBJ whole genome shotgun (WGS) entry which is preliminary data.</text>
</comment>
<dbReference type="Gene3D" id="3.20.20.70">
    <property type="entry name" value="Aldolase class I"/>
    <property type="match status" value="1"/>
</dbReference>
<dbReference type="GO" id="GO:0017150">
    <property type="term" value="F:tRNA dihydrouridine synthase activity"/>
    <property type="evidence" value="ECO:0007669"/>
    <property type="project" value="InterPro"/>
</dbReference>
<keyword evidence="14" id="KW-0547">Nucleotide-binding</keyword>
<dbReference type="PANTHER" id="PTHR45846">
    <property type="entry name" value="TRNA-DIHYDROURIDINE(47) SYNTHASE [NAD(P)(+)]-LIKE"/>
    <property type="match status" value="1"/>
</dbReference>
<keyword evidence="7" id="KW-0521">NADP</keyword>
<dbReference type="InterPro" id="IPR013785">
    <property type="entry name" value="Aldolase_TIM"/>
</dbReference>
<dbReference type="GO" id="GO:0000049">
    <property type="term" value="F:tRNA binding"/>
    <property type="evidence" value="ECO:0007669"/>
    <property type="project" value="UniProtKB-KW"/>
</dbReference>
<evidence type="ECO:0000256" key="10">
    <source>
        <dbReference type="ARBA" id="ARBA00048205"/>
    </source>
</evidence>
<comment type="cofactor">
    <cofactor evidence="1 12 14">
        <name>FMN</name>
        <dbReference type="ChEBI" id="CHEBI:58210"/>
    </cofactor>
</comment>
<name>H3KGT3_9BURK</name>
<dbReference type="PANTHER" id="PTHR45846:SF1">
    <property type="entry name" value="TRNA-DIHYDROURIDINE(47) SYNTHASE [NAD(P)(+)]-LIKE"/>
    <property type="match status" value="1"/>
</dbReference>
<comment type="catalytic activity">
    <reaction evidence="10">
        <text>a 5,6-dihydrouridine in tRNA + NADP(+) = a uridine in tRNA + NADPH + H(+)</text>
        <dbReference type="Rhea" id="RHEA:23624"/>
        <dbReference type="Rhea" id="RHEA-COMP:13339"/>
        <dbReference type="Rhea" id="RHEA-COMP:13887"/>
        <dbReference type="ChEBI" id="CHEBI:15378"/>
        <dbReference type="ChEBI" id="CHEBI:57783"/>
        <dbReference type="ChEBI" id="CHEBI:58349"/>
        <dbReference type="ChEBI" id="CHEBI:65315"/>
        <dbReference type="ChEBI" id="CHEBI:74443"/>
    </reaction>
</comment>
<evidence type="ECO:0000259" key="15">
    <source>
        <dbReference type="Pfam" id="PF01207"/>
    </source>
</evidence>
<feature type="binding site" evidence="14">
    <location>
        <begin position="17"/>
        <end position="19"/>
    </location>
    <ligand>
        <name>FMN</name>
        <dbReference type="ChEBI" id="CHEBI:58210"/>
    </ligand>
</feature>
<reference evidence="16 17" key="1">
    <citation type="submission" date="2011-11" db="EMBL/GenBank/DDBJ databases">
        <authorList>
            <person name="Weinstock G."/>
            <person name="Sodergren E."/>
            <person name="Clifton S."/>
            <person name="Fulton L."/>
            <person name="Fulton B."/>
            <person name="Courtney L."/>
            <person name="Fronick C."/>
            <person name="Harrison M."/>
            <person name="Strong C."/>
            <person name="Farmer C."/>
            <person name="Delahaunty K."/>
            <person name="Markovic C."/>
            <person name="Hall O."/>
            <person name="Minx P."/>
            <person name="Tomlinson C."/>
            <person name="Mitreva M."/>
            <person name="Hou S."/>
            <person name="Chen J."/>
            <person name="Wollam A."/>
            <person name="Pepin K.H."/>
            <person name="Johnson M."/>
            <person name="Bhonagiri V."/>
            <person name="Zhang X."/>
            <person name="Suruliraj S."/>
            <person name="Warren W."/>
            <person name="Chinwalla A."/>
            <person name="Mardis E.R."/>
            <person name="Wilson R.K."/>
        </authorList>
    </citation>
    <scope>NUCLEOTIDE SEQUENCE [LARGE SCALE GENOMIC DNA]</scope>
    <source>
        <strain evidence="16 17">YIT 11816</strain>
    </source>
</reference>
<evidence type="ECO:0000256" key="3">
    <source>
        <dbReference type="ARBA" id="ARBA00022555"/>
    </source>
</evidence>
<feature type="active site" description="Proton donor" evidence="13">
    <location>
        <position position="101"/>
    </location>
</feature>
<dbReference type="Gene3D" id="1.10.1200.80">
    <property type="entry name" value="Putative flavin oxidoreducatase, domain 2"/>
    <property type="match status" value="1"/>
</dbReference>
<feature type="binding site" evidence="14">
    <location>
        <begin position="225"/>
        <end position="226"/>
    </location>
    <ligand>
        <name>FMN</name>
        <dbReference type="ChEBI" id="CHEBI:58210"/>
    </ligand>
</feature>
<evidence type="ECO:0000256" key="1">
    <source>
        <dbReference type="ARBA" id="ARBA00001917"/>
    </source>
</evidence>
<dbReference type="PATRIC" id="fig|762967.3.peg.1547"/>
<keyword evidence="5 12" id="KW-0288">FMN</keyword>
<evidence type="ECO:0000313" key="16">
    <source>
        <dbReference type="EMBL" id="EHY30687.1"/>
    </source>
</evidence>
<dbReference type="InterPro" id="IPR001269">
    <property type="entry name" value="DUS_fam"/>
</dbReference>
<keyword evidence="9 12" id="KW-0560">Oxidoreductase</keyword>
<dbReference type="InterPro" id="IPR004652">
    <property type="entry name" value="DusB-like"/>
</dbReference>
<proteinExistence type="inferred from homology"/>
<evidence type="ECO:0000256" key="5">
    <source>
        <dbReference type="ARBA" id="ARBA00022643"/>
    </source>
</evidence>
<dbReference type="GO" id="GO:0050660">
    <property type="term" value="F:flavin adenine dinucleotide binding"/>
    <property type="evidence" value="ECO:0007669"/>
    <property type="project" value="InterPro"/>
</dbReference>
<keyword evidence="6 12" id="KW-0819">tRNA processing</keyword>
<protein>
    <recommendedName>
        <fullName evidence="12">tRNA-dihydrouridine synthase</fullName>
        <ecNumber evidence="12">1.3.1.-</ecNumber>
    </recommendedName>
</protein>
<dbReference type="EC" id="1.3.1.-" evidence="12"/>
<keyword evidence="3" id="KW-0820">tRNA-binding</keyword>
<dbReference type="Proteomes" id="UP000004956">
    <property type="component" value="Unassembled WGS sequence"/>
</dbReference>
<dbReference type="PIRSF" id="PIRSF006621">
    <property type="entry name" value="Dus"/>
    <property type="match status" value="1"/>
</dbReference>
<evidence type="ECO:0000256" key="9">
    <source>
        <dbReference type="ARBA" id="ARBA00023002"/>
    </source>
</evidence>
<evidence type="ECO:0000256" key="8">
    <source>
        <dbReference type="ARBA" id="ARBA00022884"/>
    </source>
</evidence>
<feature type="binding site" evidence="14">
    <location>
        <position position="71"/>
    </location>
    <ligand>
        <name>FMN</name>
        <dbReference type="ChEBI" id="CHEBI:58210"/>
    </ligand>
</feature>
<dbReference type="InterPro" id="IPR018517">
    <property type="entry name" value="tRNA_hU_synthase_CS"/>
</dbReference>
<dbReference type="InterPro" id="IPR035587">
    <property type="entry name" value="DUS-like_FMN-bd"/>
</dbReference>
<feature type="domain" description="DUS-like FMN-binding" evidence="15">
    <location>
        <begin position="14"/>
        <end position="313"/>
    </location>
</feature>
<comment type="catalytic activity">
    <reaction evidence="11">
        <text>a 5,6-dihydrouridine in tRNA + NAD(+) = a uridine in tRNA + NADH + H(+)</text>
        <dbReference type="Rhea" id="RHEA:54452"/>
        <dbReference type="Rhea" id="RHEA-COMP:13339"/>
        <dbReference type="Rhea" id="RHEA-COMP:13887"/>
        <dbReference type="ChEBI" id="CHEBI:15378"/>
        <dbReference type="ChEBI" id="CHEBI:57540"/>
        <dbReference type="ChEBI" id="CHEBI:57945"/>
        <dbReference type="ChEBI" id="CHEBI:65315"/>
        <dbReference type="ChEBI" id="CHEBI:74443"/>
    </reaction>
</comment>
<keyword evidence="4 12" id="KW-0285">Flavoprotein</keyword>
<feature type="binding site" evidence="14">
    <location>
        <position position="140"/>
    </location>
    <ligand>
        <name>FMN</name>
        <dbReference type="ChEBI" id="CHEBI:58210"/>
    </ligand>
</feature>
<dbReference type="STRING" id="762967.HMPREF9440_01965"/>
<dbReference type="HOGENOM" id="CLU_013299_0_1_4"/>
<dbReference type="Pfam" id="PF01207">
    <property type="entry name" value="Dus"/>
    <property type="match status" value="1"/>
</dbReference>
<evidence type="ECO:0000256" key="11">
    <source>
        <dbReference type="ARBA" id="ARBA00048802"/>
    </source>
</evidence>
<accession>H3KGT3</accession>
<organism evidence="16 17">
    <name type="scientific">Sutterella parvirubra YIT 11816</name>
    <dbReference type="NCBI Taxonomy" id="762967"/>
    <lineage>
        <taxon>Bacteria</taxon>
        <taxon>Pseudomonadati</taxon>
        <taxon>Pseudomonadota</taxon>
        <taxon>Betaproteobacteria</taxon>
        <taxon>Burkholderiales</taxon>
        <taxon>Sutterellaceae</taxon>
        <taxon>Sutterella</taxon>
    </lineage>
</organism>
<dbReference type="PROSITE" id="PS01136">
    <property type="entry name" value="UPF0034"/>
    <property type="match status" value="1"/>
</dbReference>
<evidence type="ECO:0000256" key="7">
    <source>
        <dbReference type="ARBA" id="ARBA00022857"/>
    </source>
</evidence>